<evidence type="ECO:0000313" key="3">
    <source>
        <dbReference type="EMBL" id="SHE30784.1"/>
    </source>
</evidence>
<reference evidence="4" key="1">
    <citation type="submission" date="2016-11" db="EMBL/GenBank/DDBJ databases">
        <authorList>
            <person name="Varghese N."/>
            <person name="Submissions S."/>
        </authorList>
    </citation>
    <scope>NUCLEOTIDE SEQUENCE [LARGE SCALE GENOMIC DNA]</scope>
    <source>
        <strain evidence="4">DSM 16579</strain>
    </source>
</reference>
<dbReference type="Pfam" id="PF02657">
    <property type="entry name" value="SufE"/>
    <property type="match status" value="1"/>
</dbReference>
<dbReference type="PANTHER" id="PTHR43597">
    <property type="entry name" value="SULFUR ACCEPTOR PROTEIN CSDE"/>
    <property type="match status" value="1"/>
</dbReference>
<dbReference type="Gene3D" id="3.90.1010.10">
    <property type="match status" value="1"/>
</dbReference>
<dbReference type="AlphaFoldDB" id="A0A1M4SEV1"/>
<name>A0A1M4SEV1_9GAMM</name>
<proteinExistence type="inferred from homology"/>
<accession>A0A1M4SEV1</accession>
<dbReference type="SUPFAM" id="SSF82649">
    <property type="entry name" value="SufE/NifU"/>
    <property type="match status" value="1"/>
</dbReference>
<gene>
    <name evidence="3" type="ORF">SAMN02745753_00018</name>
</gene>
<keyword evidence="4" id="KW-1185">Reference proteome</keyword>
<dbReference type="OrthoDB" id="9799320at2"/>
<dbReference type="STRING" id="1122206.SAMN02745753_00018"/>
<sequence length="141" mass="15640">MALPSTEDIVDDMSFFDDWEDKYKYIIDLGKSLPAFDDAWRTPERLVKGCQSSVWIQPGSEQDAVKGEVLTFAVDSDAIIVRGLLGLVLAALDHKTPQEILDFDITAYFEELDLERHLSPTRGNGLRSIVGRIKGIAQAAA</sequence>
<evidence type="ECO:0000256" key="1">
    <source>
        <dbReference type="ARBA" id="ARBA00010282"/>
    </source>
</evidence>
<organism evidence="3 4">
    <name type="scientific">Marinomonas polaris DSM 16579</name>
    <dbReference type="NCBI Taxonomy" id="1122206"/>
    <lineage>
        <taxon>Bacteria</taxon>
        <taxon>Pseudomonadati</taxon>
        <taxon>Pseudomonadota</taxon>
        <taxon>Gammaproteobacteria</taxon>
        <taxon>Oceanospirillales</taxon>
        <taxon>Oceanospirillaceae</taxon>
        <taxon>Marinomonas</taxon>
    </lineage>
</organism>
<comment type="similarity">
    <text evidence="1">Belongs to the SufE family.</text>
</comment>
<dbReference type="PANTHER" id="PTHR43597:SF5">
    <property type="entry name" value="SUFE-LIKE PROTEIN 2, CHLOROPLASTIC"/>
    <property type="match status" value="1"/>
</dbReference>
<protein>
    <submittedName>
        <fullName evidence="3">Cysteine desulfuration protein SufE</fullName>
    </submittedName>
</protein>
<dbReference type="Proteomes" id="UP000184517">
    <property type="component" value="Unassembled WGS sequence"/>
</dbReference>
<dbReference type="EMBL" id="FQVF01000002">
    <property type="protein sequence ID" value="SHE30784.1"/>
    <property type="molecule type" value="Genomic_DNA"/>
</dbReference>
<dbReference type="InterPro" id="IPR003808">
    <property type="entry name" value="Fe-S_metab-assoc_dom"/>
</dbReference>
<evidence type="ECO:0000259" key="2">
    <source>
        <dbReference type="Pfam" id="PF02657"/>
    </source>
</evidence>
<evidence type="ECO:0000313" key="4">
    <source>
        <dbReference type="Proteomes" id="UP000184517"/>
    </source>
</evidence>
<dbReference type="RefSeq" id="WP_072837707.1">
    <property type="nucleotide sequence ID" value="NZ_FQVF01000002.1"/>
</dbReference>
<feature type="domain" description="Fe-S metabolism associated" evidence="2">
    <location>
        <begin position="11"/>
        <end position="134"/>
    </location>
</feature>